<evidence type="ECO:0000313" key="2">
    <source>
        <dbReference type="EMBL" id="TQV97432.1"/>
    </source>
</evidence>
<dbReference type="Proteomes" id="UP000315783">
    <property type="component" value="Unassembled WGS sequence"/>
</dbReference>
<feature type="region of interest" description="Disordered" evidence="1">
    <location>
        <begin position="397"/>
        <end position="433"/>
    </location>
</feature>
<name>A0A545W5W0_9HYPO</name>
<protein>
    <submittedName>
        <fullName evidence="2">Uncharacterized protein</fullName>
    </submittedName>
</protein>
<feature type="region of interest" description="Disordered" evidence="1">
    <location>
        <begin position="125"/>
        <end position="227"/>
    </location>
</feature>
<feature type="region of interest" description="Disordered" evidence="1">
    <location>
        <begin position="794"/>
        <end position="836"/>
    </location>
</feature>
<feature type="region of interest" description="Disordered" evidence="1">
    <location>
        <begin position="528"/>
        <end position="571"/>
    </location>
</feature>
<feature type="compositionally biased region" description="Low complexity" evidence="1">
    <location>
        <begin position="809"/>
        <end position="820"/>
    </location>
</feature>
<accession>A0A545W5W0</accession>
<comment type="caution">
    <text evidence="2">The sequence shown here is derived from an EMBL/GenBank/DDBJ whole genome shotgun (WGS) entry which is preliminary data.</text>
</comment>
<dbReference type="OrthoDB" id="5370537at2759"/>
<reference evidence="2 3" key="1">
    <citation type="journal article" date="2019" name="Appl. Microbiol. Biotechnol.">
        <title>Genome sequence of Isaria javanica and comparative genome analysis insights into family S53 peptidase evolution in fungal entomopathogens.</title>
        <authorList>
            <person name="Lin R."/>
            <person name="Zhang X."/>
            <person name="Xin B."/>
            <person name="Zou M."/>
            <person name="Gao Y."/>
            <person name="Qin F."/>
            <person name="Hu Q."/>
            <person name="Xie B."/>
            <person name="Cheng X."/>
        </authorList>
    </citation>
    <scope>NUCLEOTIDE SEQUENCE [LARGE SCALE GENOMIC DNA]</scope>
    <source>
        <strain evidence="2 3">IJ1G</strain>
    </source>
</reference>
<feature type="compositionally biased region" description="Polar residues" evidence="1">
    <location>
        <begin position="423"/>
        <end position="433"/>
    </location>
</feature>
<sequence>MDSEGDTISRIPSFPEPPKSAGAILVLGTYKTISDNADTPGSIDESYSDRDSFFADSAPFNMAGIDPKTAQSESTDFGGRASMEPEVAYNIRRQSSPVLPVEDLRQVSVVSTELQFAEDGALASLPSSARSGKSTGSQHDGEKEMVPLVLDTQAEASSTGPSSQRDSLAQPAGWHRRVGDACPTFSNRKNGEKSPRRVVAPTPLLLSRSSRTRIAESPAPPLESPQHALDIIQQQLKDLDEADSEAAVEDKQRRKLLENLEAEMGAQETHWQDIRRNLTNRSPSSIRSSLSLVPSGDLHLSPRPSSPALRSPDLGLPVMRGGADPTSAPKNHTKTPADEKSDPAPSRLTRRSNSGFTDEVSAQATVGGVENRAKFGKSASRNKDGLESTSITNDIFAHRQLANHSTTPEKTEAKGKDEDEDFNSASAKKNNLNTWTEPGSVKFVPVEKAPLPVSHWSIDSDTTSLASETLQRAQNIAQAPDNLIRTAASTSPLSRDAGETQALQSINKGFVSPTSPASATWLSRESLISPPVSEQTQSPRRPVTQKPPRRSKRITLLPDIPESPKPLSNKRGTLGFFQFPWGETSDNATLPAQLASVPLPGATLNELTQAQPFVPSQGPVLPSQVYPASFFDHYSDDELPAADSDEGYSDDEDEAFDETTLWEIANLLRSSAVPSRGSLFPGSEDYRPPSRAGFVSNDETTVLAVRELPTVDISKDKALPPLPPADTAVWKSNTMYATTTTRSAGLAQPDAKTWTRYLGKPAETLRPAPRKSVPASISSSSLWAPAVAKAEPVAKSTSSSLWRSPKEVPTTPASTNPSTPFLASPSTTESSISQMSAPIKATSQSYLLWTPPPSVARVPLGLPQDDGEWDRYTAKKVQSSRPKPRPSTQDAIQSTGLWTSSKFVAAASALAPTTTRAVSPSQSLWSKSAIPTEHAEGLWSASHIRHRYKTTDKRPAALDTERKLRIDRRPLAALRSASLWSTTTQTPTRQVPDWLALSTTLRPVSPDGASTLSDQDYGSAFDTYSLRSEVTAASSVAAAKQPAHRKTASKQAAQDELDAAFRDVMQTKPVVPEPVAEEEAAQPPQESDEKVELFFDSSRFHPVFAVDVLHVTSENVHPAAAGYLHSVINGAPKPRRR</sequence>
<feature type="compositionally biased region" description="Polar residues" evidence="1">
    <location>
        <begin position="351"/>
        <end position="364"/>
    </location>
</feature>
<feature type="region of interest" description="Disordered" evidence="1">
    <location>
        <begin position="259"/>
        <end position="367"/>
    </location>
</feature>
<gene>
    <name evidence="2" type="ORF">IF1G_03175</name>
</gene>
<evidence type="ECO:0000256" key="1">
    <source>
        <dbReference type="SAM" id="MobiDB-lite"/>
    </source>
</evidence>
<feature type="compositionally biased region" description="Low complexity" evidence="1">
    <location>
        <begin position="281"/>
        <end position="314"/>
    </location>
</feature>
<feature type="compositionally biased region" description="Polar residues" evidence="1">
    <location>
        <begin position="824"/>
        <end position="836"/>
    </location>
</feature>
<dbReference type="AlphaFoldDB" id="A0A545W5W0"/>
<proteinExistence type="predicted"/>
<feature type="compositionally biased region" description="Basic and acidic residues" evidence="1">
    <location>
        <begin position="407"/>
        <end position="417"/>
    </location>
</feature>
<feature type="compositionally biased region" description="Polar residues" evidence="1">
    <location>
        <begin position="154"/>
        <end position="167"/>
    </location>
</feature>
<dbReference type="EMBL" id="SPUK01000004">
    <property type="protein sequence ID" value="TQV97432.1"/>
    <property type="molecule type" value="Genomic_DNA"/>
</dbReference>
<feature type="region of interest" description="Disordered" evidence="1">
    <location>
        <begin position="875"/>
        <end position="894"/>
    </location>
</feature>
<feature type="region of interest" description="Disordered" evidence="1">
    <location>
        <begin position="1"/>
        <end position="20"/>
    </location>
</feature>
<evidence type="ECO:0000313" key="3">
    <source>
        <dbReference type="Proteomes" id="UP000315783"/>
    </source>
</evidence>
<feature type="compositionally biased region" description="Polar residues" evidence="1">
    <location>
        <begin position="125"/>
        <end position="138"/>
    </location>
</feature>
<feature type="compositionally biased region" description="Polar residues" evidence="1">
    <location>
        <begin position="876"/>
        <end position="894"/>
    </location>
</feature>
<keyword evidence="3" id="KW-1185">Reference proteome</keyword>
<organism evidence="2 3">
    <name type="scientific">Cordyceps javanica</name>
    <dbReference type="NCBI Taxonomy" id="43265"/>
    <lineage>
        <taxon>Eukaryota</taxon>
        <taxon>Fungi</taxon>
        <taxon>Dikarya</taxon>
        <taxon>Ascomycota</taxon>
        <taxon>Pezizomycotina</taxon>
        <taxon>Sordariomycetes</taxon>
        <taxon>Hypocreomycetidae</taxon>
        <taxon>Hypocreales</taxon>
        <taxon>Cordycipitaceae</taxon>
        <taxon>Cordyceps</taxon>
    </lineage>
</organism>